<feature type="transmembrane region" description="Helical" evidence="11">
    <location>
        <begin position="173"/>
        <end position="192"/>
    </location>
</feature>
<comment type="caution">
    <text evidence="13">The sequence shown here is derived from an EMBL/GenBank/DDBJ whole genome shotgun (WGS) entry which is preliminary data.</text>
</comment>
<dbReference type="InterPro" id="IPR005821">
    <property type="entry name" value="Ion_trans_dom"/>
</dbReference>
<dbReference type="Gene3D" id="1.20.120.350">
    <property type="entry name" value="Voltage-gated potassium channels. Chain C"/>
    <property type="match status" value="1"/>
</dbReference>
<dbReference type="GO" id="GO:0001518">
    <property type="term" value="C:voltage-gated sodium channel complex"/>
    <property type="evidence" value="ECO:0007669"/>
    <property type="project" value="TreeGrafter"/>
</dbReference>
<evidence type="ECO:0000256" key="7">
    <source>
        <dbReference type="ARBA" id="ARBA00023065"/>
    </source>
</evidence>
<keyword evidence="2" id="KW-0813">Transport</keyword>
<dbReference type="PANTHER" id="PTHR10037">
    <property type="entry name" value="VOLTAGE-GATED CATION CHANNEL CALCIUM AND SODIUM"/>
    <property type="match status" value="1"/>
</dbReference>
<comment type="subcellular location">
    <subcellularLocation>
        <location evidence="1">Membrane</location>
        <topology evidence="1">Multi-pass membrane protein</topology>
    </subcellularLocation>
</comment>
<keyword evidence="10" id="KW-0407">Ion channel</keyword>
<evidence type="ECO:0000256" key="10">
    <source>
        <dbReference type="ARBA" id="ARBA00023303"/>
    </source>
</evidence>
<keyword evidence="7" id="KW-0406">Ion transport</keyword>
<dbReference type="InterPro" id="IPR043203">
    <property type="entry name" value="VGCC_Ca_Na"/>
</dbReference>
<dbReference type="Pfam" id="PF00520">
    <property type="entry name" value="Ion_trans"/>
    <property type="match status" value="1"/>
</dbReference>
<dbReference type="Proteomes" id="UP000322899">
    <property type="component" value="Unassembled WGS sequence"/>
</dbReference>
<evidence type="ECO:0000256" key="6">
    <source>
        <dbReference type="ARBA" id="ARBA00022989"/>
    </source>
</evidence>
<evidence type="ECO:0000256" key="1">
    <source>
        <dbReference type="ARBA" id="ARBA00004141"/>
    </source>
</evidence>
<feature type="transmembrane region" description="Helical" evidence="11">
    <location>
        <begin position="379"/>
        <end position="401"/>
    </location>
</feature>
<evidence type="ECO:0000256" key="4">
    <source>
        <dbReference type="ARBA" id="ARBA00022737"/>
    </source>
</evidence>
<feature type="transmembrane region" description="Helical" evidence="11">
    <location>
        <begin position="143"/>
        <end position="161"/>
    </location>
</feature>
<evidence type="ECO:0000256" key="11">
    <source>
        <dbReference type="SAM" id="Phobius"/>
    </source>
</evidence>
<dbReference type="GO" id="GO:0005248">
    <property type="term" value="F:voltage-gated sodium channel activity"/>
    <property type="evidence" value="ECO:0007669"/>
    <property type="project" value="TreeGrafter"/>
</dbReference>
<dbReference type="AlphaFoldDB" id="A0A5A8E9T7"/>
<sequence>MHLTSQDLHSMGLPFHADETESEAPVGPSAGSSARVFDEEGRPLFLEGPGGITVLASRMPDGSLVPFGAAPAALEMEPGERAHYRAIERHKRRGAESRFSRNAAVANLSRGEMSVAATSGAAAMLDLPRVASLAARRLVAWPWFDRLFLALIAVAVILLAIENPDTDPNSTLGRFLAAAEVVFTVVFAIEILTKMLAFGVRCNRPGTYFRSPLNILDVVVVAADIVSFTGVLGTTNLAALRALRALRPLRTVERLPGLRRLVTSLVRSVGNLAHLCCLMLIFFALAGLVAMEVFGGSLSNRCFSLSDGSLDDGQERACGGMYSCDSGTFCGSDRVAPDMGVTTFTNIGWAGINLLFAVTLEGWTPLMYRSQDAVGQWAWVFWVAVVAVGSFILFNLALAVVTTNRAGNRKTSLRVGGEPVGRPGNPSR</sequence>
<dbReference type="SUPFAM" id="SSF81324">
    <property type="entry name" value="Voltage-gated potassium channels"/>
    <property type="match status" value="1"/>
</dbReference>
<evidence type="ECO:0000256" key="8">
    <source>
        <dbReference type="ARBA" id="ARBA00023136"/>
    </source>
</evidence>
<keyword evidence="5" id="KW-0851">Voltage-gated channel</keyword>
<feature type="transmembrane region" description="Helical" evidence="11">
    <location>
        <begin position="213"/>
        <end position="233"/>
    </location>
</feature>
<evidence type="ECO:0000256" key="3">
    <source>
        <dbReference type="ARBA" id="ARBA00022692"/>
    </source>
</evidence>
<gene>
    <name evidence="13" type="ORF">FNF27_04102</name>
</gene>
<reference evidence="13 14" key="1">
    <citation type="submission" date="2019-07" db="EMBL/GenBank/DDBJ databases">
        <title>Genomes of Cafeteria roenbergensis.</title>
        <authorList>
            <person name="Fischer M.G."/>
            <person name="Hackl T."/>
            <person name="Roman M."/>
        </authorList>
    </citation>
    <scope>NUCLEOTIDE SEQUENCE [LARGE SCALE GENOMIC DNA]</scope>
    <source>
        <strain evidence="13 14">E4-10P</strain>
    </source>
</reference>
<keyword evidence="4" id="KW-0677">Repeat</keyword>
<keyword evidence="8 11" id="KW-0472">Membrane</keyword>
<evidence type="ECO:0000256" key="2">
    <source>
        <dbReference type="ARBA" id="ARBA00022448"/>
    </source>
</evidence>
<feature type="domain" description="Ion transport" evidence="12">
    <location>
        <begin position="141"/>
        <end position="404"/>
    </location>
</feature>
<proteinExistence type="predicted"/>
<dbReference type="PANTHER" id="PTHR10037:SF62">
    <property type="entry name" value="SODIUM CHANNEL PROTEIN 60E"/>
    <property type="match status" value="1"/>
</dbReference>
<organism evidence="13 14">
    <name type="scientific">Cafeteria roenbergensis</name>
    <name type="common">Marine flagellate</name>
    <dbReference type="NCBI Taxonomy" id="33653"/>
    <lineage>
        <taxon>Eukaryota</taxon>
        <taxon>Sar</taxon>
        <taxon>Stramenopiles</taxon>
        <taxon>Bigyra</taxon>
        <taxon>Opalozoa</taxon>
        <taxon>Bicosoecida</taxon>
        <taxon>Cafeteriaceae</taxon>
        <taxon>Cafeteria</taxon>
    </lineage>
</organism>
<keyword evidence="9" id="KW-0325">Glycoprotein</keyword>
<evidence type="ECO:0000259" key="12">
    <source>
        <dbReference type="Pfam" id="PF00520"/>
    </source>
</evidence>
<protein>
    <recommendedName>
        <fullName evidence="12">Ion transport domain-containing protein</fullName>
    </recommendedName>
</protein>
<accession>A0A5A8E9T7</accession>
<keyword evidence="6 11" id="KW-1133">Transmembrane helix</keyword>
<evidence type="ECO:0000256" key="5">
    <source>
        <dbReference type="ARBA" id="ARBA00022882"/>
    </source>
</evidence>
<dbReference type="InterPro" id="IPR027359">
    <property type="entry name" value="Volt_channel_dom_sf"/>
</dbReference>
<dbReference type="OrthoDB" id="66759at2759"/>
<keyword evidence="3 11" id="KW-0812">Transmembrane</keyword>
<feature type="transmembrane region" description="Helical" evidence="11">
    <location>
        <begin position="341"/>
        <end position="359"/>
    </location>
</feature>
<name>A0A5A8E9T7_CAFRO</name>
<evidence type="ECO:0000313" key="13">
    <source>
        <dbReference type="EMBL" id="KAA0174506.1"/>
    </source>
</evidence>
<evidence type="ECO:0000313" key="14">
    <source>
        <dbReference type="Proteomes" id="UP000322899"/>
    </source>
</evidence>
<dbReference type="Gene3D" id="1.10.287.70">
    <property type="match status" value="1"/>
</dbReference>
<dbReference type="FunFam" id="1.20.120.350:FF:000009">
    <property type="entry name" value="Voltage-dependent T-type calcium channel subunit alpha"/>
    <property type="match status" value="1"/>
</dbReference>
<feature type="transmembrane region" description="Helical" evidence="11">
    <location>
        <begin position="272"/>
        <end position="291"/>
    </location>
</feature>
<evidence type="ECO:0000256" key="9">
    <source>
        <dbReference type="ARBA" id="ARBA00023180"/>
    </source>
</evidence>
<dbReference type="EMBL" id="VLTO01000022">
    <property type="protein sequence ID" value="KAA0174506.1"/>
    <property type="molecule type" value="Genomic_DNA"/>
</dbReference>